<dbReference type="PROSITE" id="PS51683">
    <property type="entry name" value="SAM_OMT_II"/>
    <property type="match status" value="1"/>
</dbReference>
<dbReference type="PANTHER" id="PTHR34598">
    <property type="entry name" value="BLL6449 PROTEIN"/>
    <property type="match status" value="1"/>
</dbReference>
<dbReference type="InterPro" id="IPR012967">
    <property type="entry name" value="COMT_dimerisation"/>
</dbReference>
<evidence type="ECO:0000256" key="4">
    <source>
        <dbReference type="ARBA" id="ARBA00023002"/>
    </source>
</evidence>
<dbReference type="InterPro" id="IPR036388">
    <property type="entry name" value="WH-like_DNA-bd_sf"/>
</dbReference>
<dbReference type="GO" id="GO:0008171">
    <property type="term" value="F:O-methyltransferase activity"/>
    <property type="evidence" value="ECO:0007669"/>
    <property type="project" value="InterPro"/>
</dbReference>
<evidence type="ECO:0000259" key="6">
    <source>
        <dbReference type="Pfam" id="PF00891"/>
    </source>
</evidence>
<protein>
    <submittedName>
        <fullName evidence="8">O-methyltransferase family 2</fullName>
    </submittedName>
</protein>
<dbReference type="EMBL" id="KE747806">
    <property type="protein sequence ID" value="RMZ66208.1"/>
    <property type="molecule type" value="Genomic_DNA"/>
</dbReference>
<dbReference type="Pfam" id="PF08100">
    <property type="entry name" value="Dimerisation"/>
    <property type="match status" value="1"/>
</dbReference>
<dbReference type="SUPFAM" id="SSF53335">
    <property type="entry name" value="S-adenosyl-L-methionine-dependent methyltransferases"/>
    <property type="match status" value="1"/>
</dbReference>
<keyword evidence="3" id="KW-0949">S-adenosyl-L-methionine</keyword>
<reference evidence="8 9" key="1">
    <citation type="journal article" date="2014" name="PLoS ONE">
        <title>De novo Genome Assembly of the Fungal Plant Pathogen Pyrenophora semeniperda.</title>
        <authorList>
            <person name="Soliai M.M."/>
            <person name="Meyer S.E."/>
            <person name="Udall J.A."/>
            <person name="Elzinga D.E."/>
            <person name="Hermansen R.A."/>
            <person name="Bodily P.M."/>
            <person name="Hart A.A."/>
            <person name="Coleman C.E."/>
        </authorList>
    </citation>
    <scope>NUCLEOTIDE SEQUENCE [LARGE SCALE GENOMIC DNA]</scope>
    <source>
        <strain evidence="8 9">CCB06</strain>
        <tissue evidence="8">Mycelium</tissue>
    </source>
</reference>
<organism evidence="8 9">
    <name type="scientific">Pyrenophora seminiperda CCB06</name>
    <dbReference type="NCBI Taxonomy" id="1302712"/>
    <lineage>
        <taxon>Eukaryota</taxon>
        <taxon>Fungi</taxon>
        <taxon>Dikarya</taxon>
        <taxon>Ascomycota</taxon>
        <taxon>Pezizomycotina</taxon>
        <taxon>Dothideomycetes</taxon>
        <taxon>Pleosporomycetidae</taxon>
        <taxon>Pleosporales</taxon>
        <taxon>Pleosporineae</taxon>
        <taxon>Pleosporaceae</taxon>
        <taxon>Pyrenophora</taxon>
    </lineage>
</organism>
<evidence type="ECO:0000256" key="3">
    <source>
        <dbReference type="ARBA" id="ARBA00022691"/>
    </source>
</evidence>
<evidence type="ECO:0000256" key="1">
    <source>
        <dbReference type="ARBA" id="ARBA00022603"/>
    </source>
</evidence>
<dbReference type="InterPro" id="IPR016461">
    <property type="entry name" value="COMT-like"/>
</dbReference>
<dbReference type="Proteomes" id="UP000265663">
    <property type="component" value="Unassembled WGS sequence"/>
</dbReference>
<dbReference type="InterPro" id="IPR001077">
    <property type="entry name" value="COMT_C"/>
</dbReference>
<evidence type="ECO:0000313" key="8">
    <source>
        <dbReference type="EMBL" id="RMZ66208.1"/>
    </source>
</evidence>
<evidence type="ECO:0000259" key="7">
    <source>
        <dbReference type="Pfam" id="PF08100"/>
    </source>
</evidence>
<evidence type="ECO:0000256" key="5">
    <source>
        <dbReference type="ARBA" id="ARBA00023604"/>
    </source>
</evidence>
<dbReference type="OrthoDB" id="1606438at2759"/>
<dbReference type="InterPro" id="IPR044053">
    <property type="entry name" value="AsaB-like"/>
</dbReference>
<feature type="domain" description="O-methyltransferase C-terminal" evidence="6">
    <location>
        <begin position="232"/>
        <end position="387"/>
    </location>
</feature>
<dbReference type="Gene3D" id="3.40.50.150">
    <property type="entry name" value="Vaccinia Virus protein VP39"/>
    <property type="match status" value="1"/>
</dbReference>
<evidence type="ECO:0000256" key="2">
    <source>
        <dbReference type="ARBA" id="ARBA00022679"/>
    </source>
</evidence>
<dbReference type="GO" id="GO:0016491">
    <property type="term" value="F:oxidoreductase activity"/>
    <property type="evidence" value="ECO:0007669"/>
    <property type="project" value="UniProtKB-KW"/>
</dbReference>
<feature type="domain" description="O-methyltransferase dimerisation" evidence="7">
    <location>
        <begin position="69"/>
        <end position="144"/>
    </location>
</feature>
<dbReference type="PANTHER" id="PTHR34598:SF3">
    <property type="entry name" value="OXIDOREDUCTASE AN1597"/>
    <property type="match status" value="1"/>
</dbReference>
<comment type="similarity">
    <text evidence="5">Belongs to the asaB hydroxylase/desaturase family.</text>
</comment>
<keyword evidence="4" id="KW-0560">Oxidoreductase</keyword>
<dbReference type="Gene3D" id="1.10.10.10">
    <property type="entry name" value="Winged helix-like DNA-binding domain superfamily/Winged helix DNA-binding domain"/>
    <property type="match status" value="1"/>
</dbReference>
<evidence type="ECO:0000313" key="9">
    <source>
        <dbReference type="Proteomes" id="UP000265663"/>
    </source>
</evidence>
<dbReference type="NCBIfam" id="NF041278">
    <property type="entry name" value="CmcJ_NvfI_EfuI"/>
    <property type="match status" value="1"/>
</dbReference>
<dbReference type="InterPro" id="IPR036390">
    <property type="entry name" value="WH_DNA-bd_sf"/>
</dbReference>
<name>A0A3M7LVF7_9PLEO</name>
<gene>
    <name evidence="8" type="ORF">GMOD_00005291</name>
</gene>
<keyword evidence="1 8" id="KW-0489">Methyltransferase</keyword>
<keyword evidence="9" id="KW-1185">Reference proteome</keyword>
<dbReference type="InterPro" id="IPR029063">
    <property type="entry name" value="SAM-dependent_MTases_sf"/>
</dbReference>
<dbReference type="Pfam" id="PF00891">
    <property type="entry name" value="Methyltransf_2"/>
    <property type="match status" value="1"/>
</dbReference>
<dbReference type="AlphaFoldDB" id="A0A3M7LVF7"/>
<accession>A0A3M7LVF7</accession>
<proteinExistence type="inferred from homology"/>
<sequence length="692" mass="78732">MLSVLHDLITSLRSVSSKFNGETKSELNELLHNTEKLPDKQIWLLASEALGLLTEVQAALEPGHHVLADHFLGYVRTKALCAAVELNIPDILECGPKSLSELATACNARADRLRQVLQTLYNNGIFSYDSTTGRYANNSTSILLQQNHWTQWRNWVDLYGNEFYDMARGIPSSCTHPTRNAAQINYDTDDTMFKYFNDQGWIPRFHKTLSGGAIAQAPGILEDYPWDKVANKTVIDIGGGGGGLIALLLRKFKTMQGAILEAPHVIEQARQNFHSKEGQYNDVADQIPLENLIAGDFFKEVPSAEVYTIKWCLHDWDDEKASTILRNIRAAIKEGPKSRLVILESVLKDGYAGKMSRFADMNMMVAVGGMERDEMQWRNLADSTGWQLREVYPLRNAWPSAIELVPAWPDREVVAEMRFLEPWDVSRGNPYIRTSPEPGYDRMNFAWQNYAVKLQDARPNKADFKIDVHGFGYFDDEIDLIDALRRNEDASAMQSYYHHVENFVKGITSADRIIIFDHTIRKRRPELSQTQNDDGREQPATMVHCDQTEKGALRRLKMNIGKNENIEDLLKNRIQMLNVWRPLNGPVQDWPLATMDYQTAKSSDMLPCDLLRGISEERGQTATFTHSDRQKWYYLDKQCPHEVTVIKIWDSNTNGTSKFCAHAAFNHPNAPPDAEPRESIEVRCLVISSNSH</sequence>
<dbReference type="SUPFAM" id="SSF46785">
    <property type="entry name" value="Winged helix' DNA-binding domain"/>
    <property type="match status" value="1"/>
</dbReference>
<dbReference type="GO" id="GO:0032259">
    <property type="term" value="P:methylation"/>
    <property type="evidence" value="ECO:0007669"/>
    <property type="project" value="UniProtKB-KW"/>
</dbReference>
<dbReference type="GO" id="GO:0046983">
    <property type="term" value="F:protein dimerization activity"/>
    <property type="evidence" value="ECO:0007669"/>
    <property type="project" value="InterPro"/>
</dbReference>
<keyword evidence="2 8" id="KW-0808">Transferase</keyword>